<organism evidence="3 4">
    <name type="scientific">Prorocentrum cordatum</name>
    <dbReference type="NCBI Taxonomy" id="2364126"/>
    <lineage>
        <taxon>Eukaryota</taxon>
        <taxon>Sar</taxon>
        <taxon>Alveolata</taxon>
        <taxon>Dinophyceae</taxon>
        <taxon>Prorocentrales</taxon>
        <taxon>Prorocentraceae</taxon>
        <taxon>Prorocentrum</taxon>
    </lineage>
</organism>
<dbReference type="SUPFAM" id="SSF53448">
    <property type="entry name" value="Nucleotide-diphospho-sugar transferases"/>
    <property type="match status" value="1"/>
</dbReference>
<feature type="compositionally biased region" description="Basic and acidic residues" evidence="1">
    <location>
        <begin position="492"/>
        <end position="517"/>
    </location>
</feature>
<comment type="caution">
    <text evidence="3">The sequence shown here is derived from an EMBL/GenBank/DDBJ whole genome shotgun (WGS) entry which is preliminary data.</text>
</comment>
<sequence>MLALLRLATIGSSVTLTLTEHLGLPVVKRPEWQQNVSHVLEVDGVEHPETKTAIVTFAGKRDLSYIDGAVMLGLSIQKYVPGYPMVALVIQDMKLAYQHLLENAGWTLVIVPNWDYEYCGVDCDTTFLGRWHDSFEKINTFRLPFRRVLFLDSDTYVFSSRLTEMITAELPDGHIAMAKDGCKSEYNSGVMFYQPDLEVFKDMLVMVSNRKREKILDQELINSAYENKVVEFPREFNCVDTMGVQPGQKKACDFHCSASVVVAHFTGHPKPTSAKRREARAWEDLQHALKKTGLCCHGETGHKESCRECPALLTVSGSRSLGNPSQDIDGTYVKTNIRPVQFNGGKPIYAIPKRVKEGRPMYLYYSQKNVMWFIGRRYDSNMFTDFVAYAGKEAQCPRDAGAWQFQLNGQMRPHAIATRAAPKPPDAPSDTDRIVWNIETHEWEREEAAQTGQSSFEEDEDSSNAKDEDKEAAEEAEKKRTRLVAEAAQANRFEEERKSKEEERKTAEDAENTRLTEEAAAANRLGDERVTYEAVERKAAEAAEKKRLADQAAEAVEWLDAARKQKQEDERQAAEAAEKLSSQGKVSELSRPATAPALAPARAAMAAMFERLGESPRPSEELDETAAEGDADPEARGGGLGLLVGRAAPPRRCQGAPKSVACTAGILCMALVAIMLMRKPFLAEIVGVASISRATSMAAGTGAGNSTAGSGVGVGNSIIAENTGCINWHSSSLEVEFLSDADSCVDLCRKTPGCLAANYQIDKCDGHRREEWSGVGACYLMNEQCIEGPNDCWNVYTLQSNDVQSNHFGSLITRGAGCSNIEDISRDGPVTEFSYYACQNNCEKDPDCVGVLLKAPGCVADKNEKADDEGQVCQLLYGVCEEDTSPDFACWDVTYQAEETGSSKRRSPSGSSAASSTSAATSTSTATTAVSTTVVTTTVDPSASTGGSQPAGGQDAASDMKYLFFLQQDAEGGATYLQVTNPECFKVGDTIELFHEDNDFAHKYTIAGVGSRLLISPPLTHEYSKGTSVLRIHYQLALPRVSATAIVKAVPERCTAAWGGRTTTRRSGGQRATALGSLCPRSAPGEASGRRERLAARVVW</sequence>
<evidence type="ECO:0008006" key="5">
    <source>
        <dbReference type="Google" id="ProtNLM"/>
    </source>
</evidence>
<evidence type="ECO:0000313" key="3">
    <source>
        <dbReference type="EMBL" id="CAK0862984.1"/>
    </source>
</evidence>
<dbReference type="PANTHER" id="PTHR11183">
    <property type="entry name" value="GLYCOGENIN SUBFAMILY MEMBER"/>
    <property type="match status" value="1"/>
</dbReference>
<name>A0ABN9UU20_9DINO</name>
<dbReference type="Proteomes" id="UP001189429">
    <property type="component" value="Unassembled WGS sequence"/>
</dbReference>
<gene>
    <name evidence="3" type="ORF">PCOR1329_LOCUS51271</name>
</gene>
<evidence type="ECO:0000256" key="2">
    <source>
        <dbReference type="SAM" id="SignalP"/>
    </source>
</evidence>
<dbReference type="InterPro" id="IPR050587">
    <property type="entry name" value="GNT1/Glycosyltrans_8"/>
</dbReference>
<feature type="region of interest" description="Disordered" evidence="1">
    <location>
        <begin position="563"/>
        <end position="594"/>
    </location>
</feature>
<reference evidence="3" key="1">
    <citation type="submission" date="2023-10" db="EMBL/GenBank/DDBJ databases">
        <authorList>
            <person name="Chen Y."/>
            <person name="Shah S."/>
            <person name="Dougan E. K."/>
            <person name="Thang M."/>
            <person name="Chan C."/>
        </authorList>
    </citation>
    <scope>NUCLEOTIDE SEQUENCE [LARGE SCALE GENOMIC DNA]</scope>
</reference>
<feature type="signal peptide" evidence="2">
    <location>
        <begin position="1"/>
        <end position="19"/>
    </location>
</feature>
<proteinExistence type="predicted"/>
<dbReference type="Gene3D" id="3.90.550.10">
    <property type="entry name" value="Spore Coat Polysaccharide Biosynthesis Protein SpsA, Chain A"/>
    <property type="match status" value="1"/>
</dbReference>
<feature type="chain" id="PRO_5045318517" description="Nucleotide-diphospho-sugar transferase domain-containing protein" evidence="2">
    <location>
        <begin position="20"/>
        <end position="1100"/>
    </location>
</feature>
<evidence type="ECO:0000256" key="1">
    <source>
        <dbReference type="SAM" id="MobiDB-lite"/>
    </source>
</evidence>
<dbReference type="Pfam" id="PF01501">
    <property type="entry name" value="Glyco_transf_8"/>
    <property type="match status" value="1"/>
</dbReference>
<feature type="compositionally biased region" description="Low complexity" evidence="1">
    <location>
        <begin position="908"/>
        <end position="927"/>
    </location>
</feature>
<dbReference type="InterPro" id="IPR002495">
    <property type="entry name" value="Glyco_trans_8"/>
</dbReference>
<protein>
    <recommendedName>
        <fullName evidence="5">Nucleotide-diphospho-sugar transferase domain-containing protein</fullName>
    </recommendedName>
</protein>
<keyword evidence="4" id="KW-1185">Reference proteome</keyword>
<feature type="region of interest" description="Disordered" evidence="1">
    <location>
        <begin position="445"/>
        <end position="525"/>
    </location>
</feature>
<feature type="region of interest" description="Disordered" evidence="1">
    <location>
        <begin position="901"/>
        <end position="927"/>
    </location>
</feature>
<keyword evidence="2" id="KW-0732">Signal</keyword>
<dbReference type="InterPro" id="IPR029044">
    <property type="entry name" value="Nucleotide-diphossugar_trans"/>
</dbReference>
<evidence type="ECO:0000313" key="4">
    <source>
        <dbReference type="Proteomes" id="UP001189429"/>
    </source>
</evidence>
<feature type="compositionally biased region" description="Acidic residues" evidence="1">
    <location>
        <begin position="621"/>
        <end position="632"/>
    </location>
</feature>
<feature type="compositionally biased region" description="Basic and acidic residues" evidence="1">
    <location>
        <begin position="463"/>
        <end position="478"/>
    </location>
</feature>
<accession>A0ABN9UU20</accession>
<feature type="compositionally biased region" description="Basic and acidic residues" evidence="1">
    <location>
        <begin position="563"/>
        <end position="578"/>
    </location>
</feature>
<feature type="region of interest" description="Disordered" evidence="1">
    <location>
        <begin position="613"/>
        <end position="637"/>
    </location>
</feature>
<dbReference type="EMBL" id="CAUYUJ010016216">
    <property type="protein sequence ID" value="CAK0862984.1"/>
    <property type="molecule type" value="Genomic_DNA"/>
</dbReference>
<dbReference type="CDD" id="cd22249">
    <property type="entry name" value="UDM1_RNF168_RNF169-like"/>
    <property type="match status" value="1"/>
</dbReference>